<dbReference type="InterPro" id="IPR025610">
    <property type="entry name" value="MYC/MYB_N"/>
</dbReference>
<reference evidence="4 5" key="1">
    <citation type="submission" date="2020-10" db="EMBL/GenBank/DDBJ databases">
        <title>Plant Genome Project.</title>
        <authorList>
            <person name="Zhang R.-G."/>
        </authorList>
    </citation>
    <scope>NUCLEOTIDE SEQUENCE [LARGE SCALE GENOMIC DNA]</scope>
    <source>
        <strain evidence="4">FAFU-HL-1</strain>
        <tissue evidence="4">Leaf</tissue>
    </source>
</reference>
<dbReference type="GO" id="GO:0003700">
    <property type="term" value="F:DNA-binding transcription factor activity"/>
    <property type="evidence" value="ECO:0007669"/>
    <property type="project" value="InterPro"/>
</dbReference>
<evidence type="ECO:0000313" key="4">
    <source>
        <dbReference type="EMBL" id="KAF9675238.1"/>
    </source>
</evidence>
<dbReference type="PANTHER" id="PTHR46196">
    <property type="entry name" value="TRANSCRIPTION FACTOR BHLH155-LIKE ISOFORM X1-RELATED"/>
    <property type="match status" value="1"/>
</dbReference>
<evidence type="ECO:0000256" key="2">
    <source>
        <dbReference type="ARBA" id="ARBA00023163"/>
    </source>
</evidence>
<evidence type="ECO:0000259" key="3">
    <source>
        <dbReference type="Pfam" id="PF14215"/>
    </source>
</evidence>
<evidence type="ECO:0000313" key="5">
    <source>
        <dbReference type="Proteomes" id="UP000657918"/>
    </source>
</evidence>
<feature type="domain" description="Transcription factor MYC/MYB N-terminal" evidence="3">
    <location>
        <begin position="1"/>
        <end position="84"/>
    </location>
</feature>
<dbReference type="Proteomes" id="UP000657918">
    <property type="component" value="Unassembled WGS sequence"/>
</dbReference>
<comment type="caution">
    <text evidence="4">The sequence shown here is derived from an EMBL/GenBank/DDBJ whole genome shotgun (WGS) entry which is preliminary data.</text>
</comment>
<name>A0A835JRP3_9ROSI</name>
<dbReference type="PANTHER" id="PTHR46196:SF4">
    <property type="entry name" value="TRANSCRIPTION FACTOR LHW"/>
    <property type="match status" value="1"/>
</dbReference>
<dbReference type="EMBL" id="JADGMS010000009">
    <property type="protein sequence ID" value="KAF9675238.1"/>
    <property type="molecule type" value="Genomic_DNA"/>
</dbReference>
<accession>A0A835JRP3</accession>
<keyword evidence="2" id="KW-0804">Transcription</keyword>
<proteinExistence type="predicted"/>
<keyword evidence="5" id="KW-1185">Reference proteome</keyword>
<dbReference type="OrthoDB" id="1883654at2759"/>
<protein>
    <recommendedName>
        <fullName evidence="3">Transcription factor MYC/MYB N-terminal domain-containing protein</fullName>
    </recommendedName>
</protein>
<dbReference type="Pfam" id="PF14215">
    <property type="entry name" value="bHLH-MYC_N"/>
    <property type="match status" value="1"/>
</dbReference>
<gene>
    <name evidence="4" type="ORF">SADUNF_Sadunf09G0011300</name>
</gene>
<sequence>MMENNQVIIVGEGIVGLAAFTGSHEWILANNCRKDTHSPEVLNEVHHQFSAGLQTIAVVPVWPHGVLQLGSSLAIFCDVGAQNHVIHNKNESDSLAMSYVRTSGGHSLASPAGSHISVQLPNEMGGQTRPNSIPCSLSKLPKLADINHSSTFLAGVEFKMLVHQGQRKFIYAVCWVGLVRVAFSQGAPIMNIII</sequence>
<evidence type="ECO:0000256" key="1">
    <source>
        <dbReference type="ARBA" id="ARBA00023015"/>
    </source>
</evidence>
<dbReference type="InterPro" id="IPR043561">
    <property type="entry name" value="LHW-like"/>
</dbReference>
<organism evidence="4 5">
    <name type="scientific">Salix dunnii</name>
    <dbReference type="NCBI Taxonomy" id="1413687"/>
    <lineage>
        <taxon>Eukaryota</taxon>
        <taxon>Viridiplantae</taxon>
        <taxon>Streptophyta</taxon>
        <taxon>Embryophyta</taxon>
        <taxon>Tracheophyta</taxon>
        <taxon>Spermatophyta</taxon>
        <taxon>Magnoliopsida</taxon>
        <taxon>eudicotyledons</taxon>
        <taxon>Gunneridae</taxon>
        <taxon>Pentapetalae</taxon>
        <taxon>rosids</taxon>
        <taxon>fabids</taxon>
        <taxon>Malpighiales</taxon>
        <taxon>Salicaceae</taxon>
        <taxon>Saliceae</taxon>
        <taxon>Salix</taxon>
    </lineage>
</organism>
<keyword evidence="1" id="KW-0805">Transcription regulation</keyword>
<dbReference type="AlphaFoldDB" id="A0A835JRP3"/>